<accession>A0A7J6NCA2</accession>
<evidence type="ECO:0000313" key="4">
    <source>
        <dbReference type="Proteomes" id="UP000541610"/>
    </source>
</evidence>
<dbReference type="Proteomes" id="UP000541610">
    <property type="component" value="Unassembled WGS sequence"/>
</dbReference>
<feature type="transmembrane region" description="Helical" evidence="1">
    <location>
        <begin position="38"/>
        <end position="59"/>
    </location>
</feature>
<dbReference type="InterPro" id="IPR000620">
    <property type="entry name" value="EamA_dom"/>
</dbReference>
<keyword evidence="1" id="KW-1133">Transmembrane helix</keyword>
<sequence>MVHIKSGCIAWSLIANIMFGSANFLLSYCNSQPGTSPWGVVGLVWLSSGFWGFLAAIYYKFTMGTIFFNDRDVELYETRHEQLPGGAFYSKADGSSVSVRSKLLTLAGSLFIGWSQVMMQRAFATDPQSTGPLMAVSSSDIMVVGVFCHFVYSERLTFMQAVAIVIVLTGLVIMAAFDSTVGHFLGFVYAVLGMLTFASSMLATRYTCIEGMASGSRFTGRMLMMFIMGVACCIWQWSKQEYAINDGDDVMAMFFWPCMSGMGQFIGVIALNNALAYPSTAVVNVIVASNSIVGLVLAYFALGVVPTPAKLTGMFIVVIGVVLITVWKQDTPLTHKESILEEAIVEPLLGGGHRTPVTVAGDGGRKSSSA</sequence>
<dbReference type="SUPFAM" id="SSF103481">
    <property type="entry name" value="Multidrug resistance efflux transporter EmrE"/>
    <property type="match status" value="2"/>
</dbReference>
<comment type="caution">
    <text evidence="3">The sequence shown here is derived from an EMBL/GenBank/DDBJ whole genome shotgun (WGS) entry which is preliminary data.</text>
</comment>
<evidence type="ECO:0000256" key="1">
    <source>
        <dbReference type="SAM" id="Phobius"/>
    </source>
</evidence>
<feature type="transmembrane region" description="Helical" evidence="1">
    <location>
        <begin position="183"/>
        <end position="206"/>
    </location>
</feature>
<keyword evidence="1" id="KW-0812">Transmembrane</keyword>
<feature type="transmembrane region" description="Helical" evidence="1">
    <location>
        <begin position="131"/>
        <end position="151"/>
    </location>
</feature>
<reference evidence="3 4" key="1">
    <citation type="submission" date="2020-04" db="EMBL/GenBank/DDBJ databases">
        <title>Perkinsus olseni comparative genomics.</title>
        <authorList>
            <person name="Bogema D.R."/>
        </authorList>
    </citation>
    <scope>NUCLEOTIDE SEQUENCE [LARGE SCALE GENOMIC DNA]</scope>
    <source>
        <strain evidence="3">00978-12</strain>
    </source>
</reference>
<feature type="transmembrane region" description="Helical" evidence="1">
    <location>
        <begin position="158"/>
        <end position="177"/>
    </location>
</feature>
<feature type="transmembrane region" description="Helical" evidence="1">
    <location>
        <begin position="7"/>
        <end position="26"/>
    </location>
</feature>
<feature type="transmembrane region" description="Helical" evidence="1">
    <location>
        <begin position="283"/>
        <end position="302"/>
    </location>
</feature>
<feature type="transmembrane region" description="Helical" evidence="1">
    <location>
        <begin position="250"/>
        <end position="271"/>
    </location>
</feature>
<proteinExistence type="predicted"/>
<evidence type="ECO:0000259" key="2">
    <source>
        <dbReference type="Pfam" id="PF00892"/>
    </source>
</evidence>
<dbReference type="GO" id="GO:0016020">
    <property type="term" value="C:membrane"/>
    <property type="evidence" value="ECO:0007669"/>
    <property type="project" value="InterPro"/>
</dbReference>
<keyword evidence="1" id="KW-0472">Membrane</keyword>
<feature type="transmembrane region" description="Helical" evidence="1">
    <location>
        <begin position="308"/>
        <end position="327"/>
    </location>
</feature>
<name>A0A7J6NCA2_PEROL</name>
<evidence type="ECO:0000313" key="3">
    <source>
        <dbReference type="EMBL" id="KAF4681522.1"/>
    </source>
</evidence>
<feature type="transmembrane region" description="Helical" evidence="1">
    <location>
        <begin position="103"/>
        <end position="119"/>
    </location>
</feature>
<feature type="domain" description="EamA" evidence="2">
    <location>
        <begin position="185"/>
        <end position="325"/>
    </location>
</feature>
<feature type="transmembrane region" description="Helical" evidence="1">
    <location>
        <begin position="218"/>
        <end position="238"/>
    </location>
</feature>
<dbReference type="InterPro" id="IPR037185">
    <property type="entry name" value="EmrE-like"/>
</dbReference>
<dbReference type="OrthoDB" id="424814at2759"/>
<protein>
    <recommendedName>
        <fullName evidence="2">EamA domain-containing protein</fullName>
    </recommendedName>
</protein>
<gene>
    <name evidence="3" type="ORF">FOZ60_011977</name>
</gene>
<dbReference type="EMBL" id="JABANP010000508">
    <property type="protein sequence ID" value="KAF4681522.1"/>
    <property type="molecule type" value="Genomic_DNA"/>
</dbReference>
<dbReference type="AlphaFoldDB" id="A0A7J6NCA2"/>
<dbReference type="Pfam" id="PF00892">
    <property type="entry name" value="EamA"/>
    <property type="match status" value="1"/>
</dbReference>
<organism evidence="3 4">
    <name type="scientific">Perkinsus olseni</name>
    <name type="common">Perkinsus atlanticus</name>
    <dbReference type="NCBI Taxonomy" id="32597"/>
    <lineage>
        <taxon>Eukaryota</taxon>
        <taxon>Sar</taxon>
        <taxon>Alveolata</taxon>
        <taxon>Perkinsozoa</taxon>
        <taxon>Perkinsea</taxon>
        <taxon>Perkinsida</taxon>
        <taxon>Perkinsidae</taxon>
        <taxon>Perkinsus</taxon>
    </lineage>
</organism>